<evidence type="ECO:0000256" key="9">
    <source>
        <dbReference type="SAM" id="Phobius"/>
    </source>
</evidence>
<keyword evidence="7 9" id="KW-1133">Transmembrane helix</keyword>
<reference evidence="12 13" key="1">
    <citation type="submission" date="2014-11" db="EMBL/GenBank/DDBJ databases">
        <title>Comparative genomic analysis of Cryptosporidium hominis reveals occurrence of genetic recombination in virulent subtypes.</title>
        <authorList>
            <person name="Guo Y."/>
            <person name="Tang K."/>
            <person name="Frace M."/>
            <person name="Li N."/>
            <person name="Roellig D.M."/>
            <person name="Sammons S."/>
            <person name="Knipe K."/>
            <person name="Rowe L."/>
            <person name="Feng Y."/>
            <person name="Xiao L."/>
        </authorList>
    </citation>
    <scope>NUCLEOTIDE SEQUENCE [LARGE SCALE GENOMIC DNA]</scope>
    <source>
        <strain evidence="12">30976</strain>
    </source>
</reference>
<dbReference type="VEuPathDB" id="CryptoDB:Chro.80596"/>
<dbReference type="InterPro" id="IPR021149">
    <property type="entry name" value="OligosaccharylTrfase_OST3/OST6"/>
</dbReference>
<dbReference type="VEuPathDB" id="CryptoDB:CHUDEA8_5220"/>
<dbReference type="Pfam" id="PF04756">
    <property type="entry name" value="OST3_OST6"/>
    <property type="match status" value="1"/>
</dbReference>
<dbReference type="Proteomes" id="UP000199752">
    <property type="component" value="Chromosome 8"/>
</dbReference>
<proteinExistence type="inferred from homology"/>
<feature type="transmembrane region" description="Helical" evidence="9">
    <location>
        <begin position="291"/>
        <end position="313"/>
    </location>
</feature>
<evidence type="ECO:0000313" key="12">
    <source>
        <dbReference type="EMBL" id="PPS98072.1"/>
    </source>
</evidence>
<reference evidence="12 13" key="3">
    <citation type="submission" date="2017-10" db="EMBL/GenBank/DDBJ databases">
        <title>Consistent, comparative and evidence-based genome annotation and re-annotation for the closely-related species, Cryptosporidium parvum, C. hominis and C. tyzzeri.</title>
        <authorList>
            <person name="Baptista R.P."/>
            <person name="Li Y."/>
            <person name="Sateriale A."/>
            <person name="Striepen B."/>
            <person name="Kissinger J.C."/>
        </authorList>
    </citation>
    <scope>NUCLEOTIDE SEQUENCE [LARGE SCALE GENOMIC DNA]</scope>
    <source>
        <strain evidence="12">30976</strain>
    </source>
</reference>
<evidence type="ECO:0000256" key="4">
    <source>
        <dbReference type="ARBA" id="ARBA00022692"/>
    </source>
</evidence>
<dbReference type="PANTHER" id="PTHR12692:SF0">
    <property type="entry name" value="GH11935P"/>
    <property type="match status" value="1"/>
</dbReference>
<dbReference type="GO" id="GO:0018279">
    <property type="term" value="P:protein N-linked glycosylation via asparagine"/>
    <property type="evidence" value="ECO:0007669"/>
    <property type="project" value="TreeGrafter"/>
</dbReference>
<evidence type="ECO:0000313" key="11">
    <source>
        <dbReference type="EMBL" id="CUV08075.1"/>
    </source>
</evidence>
<keyword evidence="4 9" id="KW-0812">Transmembrane</keyword>
<dbReference type="EMBL" id="LN877954">
    <property type="protein sequence ID" value="CUV08075.1"/>
    <property type="molecule type" value="Genomic_DNA"/>
</dbReference>
<evidence type="ECO:0000256" key="10">
    <source>
        <dbReference type="SAM" id="SignalP"/>
    </source>
</evidence>
<dbReference type="PANTHER" id="PTHR12692">
    <property type="entry name" value="DOLICHYL-DIPHOSPHOOLIGOSACCHARIDE--PROTEIN GLYCOSYLTRANSFERASE-RELATED"/>
    <property type="match status" value="1"/>
</dbReference>
<accession>A0A0S4TLB1</accession>
<comment type="subcellular location">
    <subcellularLocation>
        <location evidence="2">Endoplasmic reticulum membrane</location>
        <topology evidence="2">Multi-pass membrane protein</topology>
    </subcellularLocation>
</comment>
<protein>
    <submittedName>
        <fullName evidence="12">OST3 / OST6 family</fullName>
    </submittedName>
</protein>
<evidence type="ECO:0000256" key="6">
    <source>
        <dbReference type="ARBA" id="ARBA00022824"/>
    </source>
</evidence>
<dbReference type="Proteomes" id="UP001429100">
    <property type="component" value="Unassembled WGS sequence"/>
</dbReference>
<dbReference type="OrthoDB" id="342809at2759"/>
<dbReference type="AlphaFoldDB" id="A0A0S4TLB1"/>
<feature type="transmembrane region" description="Helical" evidence="9">
    <location>
        <begin position="188"/>
        <end position="207"/>
    </location>
</feature>
<name>A0A0S4TLB1_CRYHO</name>
<comment type="function">
    <text evidence="1">Subunit of the oligosaccharyl transferase (OST) complex that catalyzes the initial transfer of a defined glycan (Glc(3)Man(9)GlcNAc(2) in eukaryotes) from the lipid carrier dolichol-pyrophosphate to an asparagine residue within an Asn-X-Ser/Thr consensus motif in nascent polypeptide chains, the first step in protein N-glycosylation. N-glycosylation occurs cotranslationally and the complex associates with the Sec61 complex at the channel-forming translocon complex that mediates protein translocation across the endoplasmic reticulum (ER). All subunits are required for a maximal enzyme activity.</text>
</comment>
<feature type="transmembrane region" description="Helical" evidence="9">
    <location>
        <begin position="259"/>
        <end position="279"/>
    </location>
</feature>
<keyword evidence="6" id="KW-0256">Endoplasmic reticulum</keyword>
<evidence type="ECO:0000256" key="7">
    <source>
        <dbReference type="ARBA" id="ARBA00022989"/>
    </source>
</evidence>
<dbReference type="EMBL" id="JTAI01000002">
    <property type="protein sequence ID" value="PPS98072.1"/>
    <property type="molecule type" value="Genomic_DNA"/>
</dbReference>
<feature type="transmembrane region" description="Helical" evidence="9">
    <location>
        <begin position="214"/>
        <end position="235"/>
    </location>
</feature>
<dbReference type="GO" id="GO:0008250">
    <property type="term" value="C:oligosaccharyltransferase complex"/>
    <property type="evidence" value="ECO:0007669"/>
    <property type="project" value="TreeGrafter"/>
</dbReference>
<dbReference type="Gene3D" id="3.40.30.10">
    <property type="entry name" value="Glutaredoxin"/>
    <property type="match status" value="1"/>
</dbReference>
<evidence type="ECO:0000313" key="13">
    <source>
        <dbReference type="Proteomes" id="UP001429100"/>
    </source>
</evidence>
<evidence type="ECO:0000256" key="2">
    <source>
        <dbReference type="ARBA" id="ARBA00004477"/>
    </source>
</evidence>
<dbReference type="VEuPathDB" id="CryptoDB:GY17_00000976"/>
<evidence type="ECO:0000256" key="1">
    <source>
        <dbReference type="ARBA" id="ARBA00002791"/>
    </source>
</evidence>
<feature type="signal peptide" evidence="10">
    <location>
        <begin position="1"/>
        <end position="27"/>
    </location>
</feature>
<dbReference type="VEuPathDB" id="CryptoDB:ChTU502y2012_400fg0100"/>
<keyword evidence="5 10" id="KW-0732">Signal</keyword>
<comment type="similarity">
    <text evidence="3">Belongs to the OST3/OST6 family.</text>
</comment>
<sequence>MVDLFRAALLFPLFLIIICISFPFTECERIHELTKLKQESPNSLINFNFTGYQHFVLMDGRDYDLVILYTGTKKSCPSCVTSSNNFEVVAKNYYKQLNPNQKIFFGYLYVDKVENVVGIHKLRFLPAIIYIESTKQFITSSLSFSRESQWRIPEQKDISSIAMIKFLNSRTGNNFEIILSFEEKVKRVSMLIFLLIVSILCIYNIIMLARNKPFIIMILAIIACSISMSGIVYSIQHGKYQSRDFFVQNPRVQNLHEGMLMSILMTLSSLFLFLTPFVIHGKIFIFKRKIPGWSALILLISFIFSVLCIYFGYKMKVSWYAPTFYPPPGYLKGPLLVDRGNSF</sequence>
<gene>
    <name evidence="11" type="ORF">CHUDEA8_5220</name>
    <name evidence="12" type="ORF">GY17_00000976</name>
</gene>
<feature type="chain" id="PRO_5006628041" evidence="10">
    <location>
        <begin position="28"/>
        <end position="343"/>
    </location>
</feature>
<evidence type="ECO:0000256" key="5">
    <source>
        <dbReference type="ARBA" id="ARBA00022729"/>
    </source>
</evidence>
<organism evidence="11">
    <name type="scientific">Cryptosporidium hominis</name>
    <dbReference type="NCBI Taxonomy" id="237895"/>
    <lineage>
        <taxon>Eukaryota</taxon>
        <taxon>Sar</taxon>
        <taxon>Alveolata</taxon>
        <taxon>Apicomplexa</taxon>
        <taxon>Conoidasida</taxon>
        <taxon>Coccidia</taxon>
        <taxon>Eucoccidiorida</taxon>
        <taxon>Eimeriorina</taxon>
        <taxon>Cryptosporidiidae</taxon>
        <taxon>Cryptosporidium</taxon>
    </lineage>
</organism>
<evidence type="ECO:0000256" key="3">
    <source>
        <dbReference type="ARBA" id="ARBA00009561"/>
    </source>
</evidence>
<keyword evidence="13" id="KW-1185">Reference proteome</keyword>
<evidence type="ECO:0000256" key="8">
    <source>
        <dbReference type="ARBA" id="ARBA00023136"/>
    </source>
</evidence>
<keyword evidence="8 9" id="KW-0472">Membrane</keyword>
<reference evidence="11" key="2">
    <citation type="submission" date="2015-08" db="EMBL/GenBank/DDBJ databases">
        <authorList>
            <person name="Babu N.S."/>
            <person name="Beckwith C.J."/>
            <person name="Beseler K.G."/>
            <person name="Brison A."/>
            <person name="Carone J.V."/>
            <person name="Caskin T.P."/>
            <person name="Diamond M."/>
            <person name="Durham M.E."/>
            <person name="Foxe J.M."/>
            <person name="Go M."/>
            <person name="Henderson B.A."/>
            <person name="Jones I.B."/>
            <person name="McGettigan J.A."/>
            <person name="Micheletti S.J."/>
            <person name="Nasrallah M.E."/>
            <person name="Ortiz D."/>
            <person name="Piller C.R."/>
            <person name="Privatt S.R."/>
            <person name="Schneider S.L."/>
            <person name="Sharp S."/>
            <person name="Smith T.C."/>
            <person name="Stanton J.D."/>
            <person name="Ullery H.E."/>
            <person name="Wilson R.J."/>
            <person name="Serrano M.G."/>
            <person name="Buck G."/>
            <person name="Lee V."/>
            <person name="Wang Y."/>
            <person name="Carvalho R."/>
            <person name="Voegtly L."/>
            <person name="Shi R."/>
            <person name="Duckworth R."/>
            <person name="Johnson A."/>
            <person name="Loviza R."/>
            <person name="Walstead R."/>
            <person name="Shah Z."/>
            <person name="Kiflezghi M."/>
            <person name="Wade K."/>
            <person name="Ball S.L."/>
            <person name="Bradley K.W."/>
            <person name="Asai D.J."/>
            <person name="Bowman C.A."/>
            <person name="Russell D.A."/>
            <person name="Pope W.H."/>
            <person name="Jacobs-Sera D."/>
            <person name="Hendrix R.W."/>
            <person name="Hatfull G.F."/>
        </authorList>
    </citation>
    <scope>NUCLEOTIDE SEQUENCE [LARGE SCALE GENOMIC DNA]</scope>
</reference>